<dbReference type="AlphaFoldDB" id="A0A9X3IXL0"/>
<keyword evidence="2" id="KW-1185">Reference proteome</keyword>
<name>A0A9X3IXL0_9BACT</name>
<evidence type="ECO:0000313" key="2">
    <source>
        <dbReference type="Proteomes" id="UP001150924"/>
    </source>
</evidence>
<accession>A0A9X3IXL0</accession>
<comment type="caution">
    <text evidence="1">The sequence shown here is derived from an EMBL/GenBank/DDBJ whole genome shotgun (WGS) entry which is preliminary data.</text>
</comment>
<dbReference type="EMBL" id="JAPNKE010000002">
    <property type="protein sequence ID" value="MCY1005938.1"/>
    <property type="molecule type" value="Genomic_DNA"/>
</dbReference>
<proteinExistence type="predicted"/>
<dbReference type="RefSeq" id="WP_267767862.1">
    <property type="nucleotide sequence ID" value="NZ_JAPNKE010000002.1"/>
</dbReference>
<organism evidence="1 2">
    <name type="scientific">Nannocystis pusilla</name>
    <dbReference type="NCBI Taxonomy" id="889268"/>
    <lineage>
        <taxon>Bacteria</taxon>
        <taxon>Pseudomonadati</taxon>
        <taxon>Myxococcota</taxon>
        <taxon>Polyangia</taxon>
        <taxon>Nannocystales</taxon>
        <taxon>Nannocystaceae</taxon>
        <taxon>Nannocystis</taxon>
    </lineage>
</organism>
<gene>
    <name evidence="1" type="ORF">OV079_10235</name>
</gene>
<sequence>MVEPVEVVAADDAVPSVADVSPVGPGHPASARAASAPPHESCCFIIIADYTAA</sequence>
<evidence type="ECO:0000313" key="1">
    <source>
        <dbReference type="EMBL" id="MCY1005938.1"/>
    </source>
</evidence>
<protein>
    <submittedName>
        <fullName evidence="1">Uncharacterized protein</fullName>
    </submittedName>
</protein>
<dbReference type="Proteomes" id="UP001150924">
    <property type="component" value="Unassembled WGS sequence"/>
</dbReference>
<reference evidence="1" key="1">
    <citation type="submission" date="2022-11" db="EMBL/GenBank/DDBJ databases">
        <title>Minimal conservation of predation-associated metabolite biosynthetic gene clusters underscores biosynthetic potential of Myxococcota including descriptions for ten novel species: Archangium lansinium sp. nov., Myxococcus landrumus sp. nov., Nannocystis bai.</title>
        <authorList>
            <person name="Ahearne A."/>
            <person name="Stevens C."/>
            <person name="Phillips K."/>
        </authorList>
    </citation>
    <scope>NUCLEOTIDE SEQUENCE</scope>
    <source>
        <strain evidence="1">Na p29</strain>
    </source>
</reference>